<feature type="domain" description="Thioesterase" evidence="1">
    <location>
        <begin position="55"/>
        <end position="133"/>
    </location>
</feature>
<sequence>MASSVQSINERIAPGSICWACGPARSDGLGLRHHPAGKGVTAEWQGGAFYEGAPGRLHNGLLAVLLEEVSGWAAIHHVLQERGRLNGIRILGLDVEYLDVVPSDEPVTLEAIPESCEGDVVTTKAVLRVKDIVLATATARLAAN</sequence>
<dbReference type="RefSeq" id="WP_153538453.1">
    <property type="nucleotide sequence ID" value="NZ_WEGH01000004.1"/>
</dbReference>
<accession>A0A7K0C3A8</accession>
<dbReference type="Proteomes" id="UP000487268">
    <property type="component" value="Unassembled WGS sequence"/>
</dbReference>
<proteinExistence type="predicted"/>
<keyword evidence="3" id="KW-1185">Reference proteome</keyword>
<dbReference type="AlphaFoldDB" id="A0A7K0C3A8"/>
<organism evidence="2 3">
    <name type="scientific">Actinomadura macrotermitis</name>
    <dbReference type="NCBI Taxonomy" id="2585200"/>
    <lineage>
        <taxon>Bacteria</taxon>
        <taxon>Bacillati</taxon>
        <taxon>Actinomycetota</taxon>
        <taxon>Actinomycetes</taxon>
        <taxon>Streptosporangiales</taxon>
        <taxon>Thermomonosporaceae</taxon>
        <taxon>Actinomadura</taxon>
    </lineage>
</organism>
<protein>
    <recommendedName>
        <fullName evidence="1">Thioesterase domain-containing protein</fullName>
    </recommendedName>
</protein>
<dbReference type="InterPro" id="IPR006683">
    <property type="entry name" value="Thioestr_dom"/>
</dbReference>
<evidence type="ECO:0000259" key="1">
    <source>
        <dbReference type="Pfam" id="PF03061"/>
    </source>
</evidence>
<dbReference type="SUPFAM" id="SSF54637">
    <property type="entry name" value="Thioesterase/thiol ester dehydrase-isomerase"/>
    <property type="match status" value="1"/>
</dbReference>
<dbReference type="EMBL" id="WEGH01000004">
    <property type="protein sequence ID" value="MQY07920.1"/>
    <property type="molecule type" value="Genomic_DNA"/>
</dbReference>
<comment type="caution">
    <text evidence="2">The sequence shown here is derived from an EMBL/GenBank/DDBJ whole genome shotgun (WGS) entry which is preliminary data.</text>
</comment>
<dbReference type="InterPro" id="IPR029069">
    <property type="entry name" value="HotDog_dom_sf"/>
</dbReference>
<dbReference type="OrthoDB" id="5495835at2"/>
<gene>
    <name evidence="2" type="ORF">ACRB68_60220</name>
</gene>
<dbReference type="Pfam" id="PF03061">
    <property type="entry name" value="4HBT"/>
    <property type="match status" value="1"/>
</dbReference>
<reference evidence="2 3" key="1">
    <citation type="submission" date="2019-10" db="EMBL/GenBank/DDBJ databases">
        <title>Actinomadura rubteroloni sp. nov. and Actinomadura macrotermitis sp. nov., isolated from the gut of fungus growing-termite Macrotermes natalensis.</title>
        <authorList>
            <person name="Benndorf R."/>
            <person name="Martin K."/>
            <person name="Kuefner M."/>
            <person name="De Beer W."/>
            <person name="Kaster A.-K."/>
            <person name="Vollmers J."/>
            <person name="Poulsen M."/>
            <person name="Beemelmanns C."/>
        </authorList>
    </citation>
    <scope>NUCLEOTIDE SEQUENCE [LARGE SCALE GENOMIC DNA]</scope>
    <source>
        <strain evidence="2 3">RB68</strain>
    </source>
</reference>
<evidence type="ECO:0000313" key="3">
    <source>
        <dbReference type="Proteomes" id="UP000487268"/>
    </source>
</evidence>
<evidence type="ECO:0000313" key="2">
    <source>
        <dbReference type="EMBL" id="MQY07920.1"/>
    </source>
</evidence>
<name>A0A7K0C3A8_9ACTN</name>
<dbReference type="Gene3D" id="3.10.129.10">
    <property type="entry name" value="Hotdog Thioesterase"/>
    <property type="match status" value="1"/>
</dbReference>